<evidence type="ECO:0000313" key="2">
    <source>
        <dbReference type="EMBL" id="CAE7409025.1"/>
    </source>
</evidence>
<gene>
    <name evidence="2" type="ORF">SNEC2469_LOCUS11252</name>
</gene>
<organism evidence="2 3">
    <name type="scientific">Symbiodinium necroappetens</name>
    <dbReference type="NCBI Taxonomy" id="1628268"/>
    <lineage>
        <taxon>Eukaryota</taxon>
        <taxon>Sar</taxon>
        <taxon>Alveolata</taxon>
        <taxon>Dinophyceae</taxon>
        <taxon>Suessiales</taxon>
        <taxon>Symbiodiniaceae</taxon>
        <taxon>Symbiodinium</taxon>
    </lineage>
</organism>
<evidence type="ECO:0000256" key="1">
    <source>
        <dbReference type="SAM" id="MobiDB-lite"/>
    </source>
</evidence>
<dbReference type="AlphaFoldDB" id="A0A812QXX7"/>
<dbReference type="Proteomes" id="UP000601435">
    <property type="component" value="Unassembled WGS sequence"/>
</dbReference>
<dbReference type="EMBL" id="CAJNJA010017836">
    <property type="protein sequence ID" value="CAE7409025.1"/>
    <property type="molecule type" value="Genomic_DNA"/>
</dbReference>
<keyword evidence="3" id="KW-1185">Reference proteome</keyword>
<name>A0A812QXX7_9DINO</name>
<evidence type="ECO:0000313" key="3">
    <source>
        <dbReference type="Proteomes" id="UP000601435"/>
    </source>
</evidence>
<feature type="region of interest" description="Disordered" evidence="1">
    <location>
        <begin position="54"/>
        <end position="76"/>
    </location>
</feature>
<protein>
    <submittedName>
        <fullName evidence="2">Uncharacterized protein</fullName>
    </submittedName>
</protein>
<sequence length="484" mass="55296">MQGTLVVNVPPLRHAPFLSQASESWRAVPHFTGQHWHFGLPAVLSLACACKSRSGRGRHTRSSGVVVRAEAQQTERPELPDRLEVGTGEEEDEFFKKTFPRPDQLEKWVDGKKYILVKYSKSPEWVPEEDVGVYRFSLRGYESRNDDGNWVSHAQMPEDTSHLTDAQRERLILELRGQVNFNLSDGTDEDGFRPLPKVPPLERWPYYQIEVSEQLKVSPEELEDFQELDLTEDLPRAFFLANRWKQANEARRHLGYSVNTTLNDVANMNGTVLGFKAMVEQFKRTSKFRRRKPEDPIPSDAERLKSLKITSLLGTKKGSAMALWCYNSRNQKLLVDLCLGDDCMDQGLYAEEVLLRKLISTAVDLGATKLWCRSRRTESGKVFLPPPMRSLGFTAVPVEEQEEEEWEDLSAPVTKAEVSEAIPGLHLWMTTRDLESYMGAANTWCDEMGATDLNEVADNKQELADFLQTEHGMSEDERQRLVQY</sequence>
<accession>A0A812QXX7</accession>
<comment type="caution">
    <text evidence="2">The sequence shown here is derived from an EMBL/GenBank/DDBJ whole genome shotgun (WGS) entry which is preliminary data.</text>
</comment>
<proteinExistence type="predicted"/>
<reference evidence="2" key="1">
    <citation type="submission" date="2021-02" db="EMBL/GenBank/DDBJ databases">
        <authorList>
            <person name="Dougan E. K."/>
            <person name="Rhodes N."/>
            <person name="Thang M."/>
            <person name="Chan C."/>
        </authorList>
    </citation>
    <scope>NUCLEOTIDE SEQUENCE</scope>
</reference>